<dbReference type="OrthoDB" id="9979246at2759"/>
<dbReference type="KEGG" id="aplc:110984786"/>
<evidence type="ECO:0000256" key="9">
    <source>
        <dbReference type="ARBA" id="ARBA00023136"/>
    </source>
</evidence>
<evidence type="ECO:0000259" key="16">
    <source>
        <dbReference type="PROSITE" id="PS50054"/>
    </source>
</evidence>
<comment type="catalytic activity">
    <reaction evidence="12">
        <text>O-phospho-L-threonyl-[protein] + H2O = L-threonyl-[protein] + phosphate</text>
        <dbReference type="Rhea" id="RHEA:47004"/>
        <dbReference type="Rhea" id="RHEA-COMP:11060"/>
        <dbReference type="Rhea" id="RHEA-COMP:11605"/>
        <dbReference type="ChEBI" id="CHEBI:15377"/>
        <dbReference type="ChEBI" id="CHEBI:30013"/>
        <dbReference type="ChEBI" id="CHEBI:43474"/>
        <dbReference type="ChEBI" id="CHEBI:61977"/>
        <dbReference type="EC" id="3.1.3.16"/>
    </reaction>
</comment>
<dbReference type="RefSeq" id="XP_022100971.1">
    <property type="nucleotide sequence ID" value="XM_022245279.1"/>
</dbReference>
<feature type="domain" description="Tyrosine specific protein phosphatases" evidence="17">
    <location>
        <begin position="122"/>
        <end position="180"/>
    </location>
</feature>
<reference evidence="19 20" key="1">
    <citation type="submission" date="2025-04" db="UniProtKB">
        <authorList>
            <consortium name="RefSeq"/>
        </authorList>
    </citation>
    <scope>IDENTIFICATION</scope>
</reference>
<proteinExistence type="inferred from homology"/>
<dbReference type="RefSeq" id="XP_022100969.1">
    <property type="nucleotide sequence ID" value="XM_022245277.1"/>
</dbReference>
<dbReference type="GO" id="GO:0005829">
    <property type="term" value="C:cytosol"/>
    <property type="evidence" value="ECO:0007669"/>
    <property type="project" value="TreeGrafter"/>
</dbReference>
<evidence type="ECO:0000256" key="1">
    <source>
        <dbReference type="ARBA" id="ARBA00004342"/>
    </source>
</evidence>
<keyword evidence="5" id="KW-1003">Cell membrane</keyword>
<evidence type="ECO:0000256" key="8">
    <source>
        <dbReference type="ARBA" id="ARBA00022912"/>
    </source>
</evidence>
<evidence type="ECO:0000313" key="21">
    <source>
        <dbReference type="RefSeq" id="XP_022100971.1"/>
    </source>
</evidence>
<keyword evidence="6" id="KW-0519">Myristate</keyword>
<dbReference type="Proteomes" id="UP000694845">
    <property type="component" value="Unplaced"/>
</dbReference>
<comment type="catalytic activity">
    <reaction evidence="11">
        <text>O-phospho-L-seryl-[protein] + H2O = L-seryl-[protein] + phosphate</text>
        <dbReference type="Rhea" id="RHEA:20629"/>
        <dbReference type="Rhea" id="RHEA-COMP:9863"/>
        <dbReference type="Rhea" id="RHEA-COMP:11604"/>
        <dbReference type="ChEBI" id="CHEBI:15377"/>
        <dbReference type="ChEBI" id="CHEBI:29999"/>
        <dbReference type="ChEBI" id="CHEBI:43474"/>
        <dbReference type="ChEBI" id="CHEBI:83421"/>
        <dbReference type="EC" id="3.1.3.16"/>
    </reaction>
</comment>
<dbReference type="GO" id="GO:0004725">
    <property type="term" value="F:protein tyrosine phosphatase activity"/>
    <property type="evidence" value="ECO:0007669"/>
    <property type="project" value="UniProtKB-EC"/>
</dbReference>
<organism evidence="18 19">
    <name type="scientific">Acanthaster planci</name>
    <name type="common">Crown-of-thorns starfish</name>
    <dbReference type="NCBI Taxonomy" id="133434"/>
    <lineage>
        <taxon>Eukaryota</taxon>
        <taxon>Metazoa</taxon>
        <taxon>Echinodermata</taxon>
        <taxon>Eleutherozoa</taxon>
        <taxon>Asterozoa</taxon>
        <taxon>Asteroidea</taxon>
        <taxon>Valvatacea</taxon>
        <taxon>Valvatida</taxon>
        <taxon>Acanthasteridae</taxon>
        <taxon>Acanthaster</taxon>
    </lineage>
</organism>
<evidence type="ECO:0000256" key="3">
    <source>
        <dbReference type="ARBA" id="ARBA00013064"/>
    </source>
</evidence>
<dbReference type="GO" id="GO:0004722">
    <property type="term" value="F:protein serine/threonine phosphatase activity"/>
    <property type="evidence" value="ECO:0007669"/>
    <property type="project" value="UniProtKB-EC"/>
</dbReference>
<comment type="similarity">
    <text evidence="2">Belongs to the protein-tyrosine phosphatase family. Non-receptor class dual specificity subfamily.</text>
</comment>
<evidence type="ECO:0000259" key="17">
    <source>
        <dbReference type="PROSITE" id="PS50056"/>
    </source>
</evidence>
<feature type="region of interest" description="Disordered" evidence="15">
    <location>
        <begin position="231"/>
        <end position="265"/>
    </location>
</feature>
<dbReference type="RefSeq" id="XP_022100970.1">
    <property type="nucleotide sequence ID" value="XM_022245278.1"/>
</dbReference>
<evidence type="ECO:0000256" key="4">
    <source>
        <dbReference type="ARBA" id="ARBA00013081"/>
    </source>
</evidence>
<dbReference type="PROSITE" id="PS50054">
    <property type="entry name" value="TYR_PHOSPHATASE_DUAL"/>
    <property type="match status" value="1"/>
</dbReference>
<dbReference type="GO" id="GO:0007165">
    <property type="term" value="P:signal transduction"/>
    <property type="evidence" value="ECO:0007669"/>
    <property type="project" value="TreeGrafter"/>
</dbReference>
<evidence type="ECO:0000256" key="7">
    <source>
        <dbReference type="ARBA" id="ARBA00022801"/>
    </source>
</evidence>
<dbReference type="InterPro" id="IPR000340">
    <property type="entry name" value="Dual-sp_phosphatase_cat-dom"/>
</dbReference>
<dbReference type="Gene3D" id="3.90.190.10">
    <property type="entry name" value="Protein tyrosine phosphatase superfamily"/>
    <property type="match status" value="1"/>
</dbReference>
<accession>A0A8B7Z5Q8</accession>
<dbReference type="PROSITE" id="PS50056">
    <property type="entry name" value="TYR_PHOSPHATASE_2"/>
    <property type="match status" value="1"/>
</dbReference>
<evidence type="ECO:0000313" key="20">
    <source>
        <dbReference type="RefSeq" id="XP_022100970.1"/>
    </source>
</evidence>
<evidence type="ECO:0000313" key="18">
    <source>
        <dbReference type="Proteomes" id="UP000694845"/>
    </source>
</evidence>
<evidence type="ECO:0000256" key="2">
    <source>
        <dbReference type="ARBA" id="ARBA00008601"/>
    </source>
</evidence>
<evidence type="ECO:0000256" key="15">
    <source>
        <dbReference type="SAM" id="MobiDB-lite"/>
    </source>
</evidence>
<evidence type="ECO:0000256" key="10">
    <source>
        <dbReference type="ARBA" id="ARBA00023288"/>
    </source>
</evidence>
<dbReference type="EC" id="3.1.3.48" evidence="3"/>
<gene>
    <name evidence="19 20 21 22 23" type="primary">LOC110984786</name>
</gene>
<evidence type="ECO:0000313" key="22">
    <source>
        <dbReference type="RefSeq" id="XP_022100972.1"/>
    </source>
</evidence>
<name>A0A8B7Z5Q8_ACAPL</name>
<keyword evidence="8" id="KW-0904">Protein phosphatase</keyword>
<keyword evidence="7" id="KW-0378">Hydrolase</keyword>
<dbReference type="InterPro" id="IPR000387">
    <property type="entry name" value="Tyr_Pase_dom"/>
</dbReference>
<dbReference type="RefSeq" id="XP_022100973.1">
    <property type="nucleotide sequence ID" value="XM_022245281.1"/>
</dbReference>
<comment type="subcellular location">
    <subcellularLocation>
        <location evidence="1">Cell membrane</location>
        <topology evidence="1">Lipid-anchor</topology>
        <orientation evidence="1">Cytoplasmic side</orientation>
    </subcellularLocation>
</comment>
<comment type="catalytic activity">
    <reaction evidence="13">
        <text>O-phospho-L-tyrosyl-[protein] + H2O = L-tyrosyl-[protein] + phosphate</text>
        <dbReference type="Rhea" id="RHEA:10684"/>
        <dbReference type="Rhea" id="RHEA-COMP:10136"/>
        <dbReference type="Rhea" id="RHEA-COMP:20101"/>
        <dbReference type="ChEBI" id="CHEBI:15377"/>
        <dbReference type="ChEBI" id="CHEBI:43474"/>
        <dbReference type="ChEBI" id="CHEBI:46858"/>
        <dbReference type="ChEBI" id="CHEBI:61978"/>
        <dbReference type="EC" id="3.1.3.48"/>
    </reaction>
</comment>
<feature type="domain" description="Tyrosine-protein phosphatase" evidence="16">
    <location>
        <begin position="62"/>
        <end position="202"/>
    </location>
</feature>
<dbReference type="InterPro" id="IPR020422">
    <property type="entry name" value="TYR_PHOSPHATASE_DUAL_dom"/>
</dbReference>
<dbReference type="SMART" id="SM00195">
    <property type="entry name" value="DSPc"/>
    <property type="match status" value="1"/>
</dbReference>
<dbReference type="GO" id="GO:0005886">
    <property type="term" value="C:plasma membrane"/>
    <property type="evidence" value="ECO:0007669"/>
    <property type="project" value="UniProtKB-SubCell"/>
</dbReference>
<evidence type="ECO:0000256" key="6">
    <source>
        <dbReference type="ARBA" id="ARBA00022707"/>
    </source>
</evidence>
<evidence type="ECO:0000256" key="11">
    <source>
        <dbReference type="ARBA" id="ARBA00047761"/>
    </source>
</evidence>
<dbReference type="SUPFAM" id="SSF52799">
    <property type="entry name" value="(Phosphotyrosine protein) phosphatases II"/>
    <property type="match status" value="1"/>
</dbReference>
<evidence type="ECO:0000313" key="19">
    <source>
        <dbReference type="RefSeq" id="XP_022100969.1"/>
    </source>
</evidence>
<sequence>MPHHLCCLAGREDPPSWTELCQQTFREAFNYCPIRGHSMGIGMSEDEVFSMNPQCHIVEEAHYSKIIPGLYVGNFRDAKDQEALHNNRITHIVTIHDHAKVPLPHIEYLTLNSPDNPTANISQFFHKATEFIHECRIHDGRVLVHCIAGVSRSVTIAVAYLMSVTDHGWRDCLRAVKQARQVANPNFGFQRQLQNFENTELKEVRKRIKERYSDTLREQDTSAIQQLLDKCNQKPESKDPEEDLYPLAYNAYASQPPGDMPPLDT</sequence>
<keyword evidence="9" id="KW-0472">Membrane</keyword>
<dbReference type="Pfam" id="PF00782">
    <property type="entry name" value="DSPc"/>
    <property type="match status" value="1"/>
</dbReference>
<dbReference type="RefSeq" id="XP_022100972.1">
    <property type="nucleotide sequence ID" value="XM_022245280.1"/>
</dbReference>
<evidence type="ECO:0000313" key="23">
    <source>
        <dbReference type="RefSeq" id="XP_022100973.1"/>
    </source>
</evidence>
<dbReference type="PANTHER" id="PTHR45948:SF2">
    <property type="entry name" value="DUAL SPECIFICITY PROTEIN PHOSPHATASE"/>
    <property type="match status" value="1"/>
</dbReference>
<dbReference type="InterPro" id="IPR029021">
    <property type="entry name" value="Prot-tyrosine_phosphatase-like"/>
</dbReference>
<dbReference type="AlphaFoldDB" id="A0A8B7Z5Q8"/>
<dbReference type="PANTHER" id="PTHR45948">
    <property type="entry name" value="DUAL SPECIFICITY PROTEIN PHOSPHATASE DDB_G0269404-RELATED"/>
    <property type="match status" value="1"/>
</dbReference>
<evidence type="ECO:0000256" key="13">
    <source>
        <dbReference type="ARBA" id="ARBA00051722"/>
    </source>
</evidence>
<keyword evidence="10" id="KW-0449">Lipoprotein</keyword>
<protein>
    <recommendedName>
        <fullName evidence="14">Dual specificity protein phosphatase 15</fullName>
        <ecNumber evidence="4">3.1.3.16</ecNumber>
        <ecNumber evidence="3">3.1.3.48</ecNumber>
    </recommendedName>
</protein>
<dbReference type="GeneID" id="110984786"/>
<evidence type="ECO:0000256" key="12">
    <source>
        <dbReference type="ARBA" id="ARBA00048336"/>
    </source>
</evidence>
<evidence type="ECO:0000256" key="5">
    <source>
        <dbReference type="ARBA" id="ARBA00022475"/>
    </source>
</evidence>
<dbReference type="EC" id="3.1.3.16" evidence="4"/>
<keyword evidence="18" id="KW-1185">Reference proteome</keyword>
<evidence type="ECO:0000256" key="14">
    <source>
        <dbReference type="ARBA" id="ARBA00068799"/>
    </source>
</evidence>
<dbReference type="FunFam" id="3.90.190.10:FF:000052">
    <property type="entry name" value="Dual specificity phosphatase 15"/>
    <property type="match status" value="1"/>
</dbReference>
<dbReference type="PRINTS" id="PR01908">
    <property type="entry name" value="ADSPHPHTASE"/>
</dbReference>